<dbReference type="GO" id="GO:1990456">
    <property type="term" value="P:mitochondrion-endoplasmic reticulum membrane tethering"/>
    <property type="evidence" value="ECO:0007669"/>
    <property type="project" value="InterPro"/>
</dbReference>
<feature type="compositionally biased region" description="Pro residues" evidence="1">
    <location>
        <begin position="218"/>
        <end position="227"/>
    </location>
</feature>
<dbReference type="GO" id="GO:0051560">
    <property type="term" value="P:mitochondrial calcium ion homeostasis"/>
    <property type="evidence" value="ECO:0007669"/>
    <property type="project" value="InterPro"/>
</dbReference>
<dbReference type="NCBIfam" id="TIGR01571">
    <property type="entry name" value="A_thal_Cys_rich"/>
    <property type="match status" value="1"/>
</dbReference>
<reference evidence="4" key="1">
    <citation type="submission" date="2020-06" db="EMBL/GenBank/DDBJ databases">
        <authorList>
            <consortium name="Plant Systems Biology data submission"/>
        </authorList>
    </citation>
    <scope>NUCLEOTIDE SEQUENCE</scope>
    <source>
        <strain evidence="4">D6</strain>
    </source>
</reference>
<keyword evidence="5" id="KW-1185">Reference proteome</keyword>
<dbReference type="PANTHER" id="PTHR21519">
    <property type="entry name" value="PDZ DOMAIN-CONTAINING PROTEIN 8"/>
    <property type="match status" value="1"/>
</dbReference>
<proteinExistence type="predicted"/>
<dbReference type="GO" id="GO:0005739">
    <property type="term" value="C:mitochondrion"/>
    <property type="evidence" value="ECO:0007669"/>
    <property type="project" value="GOC"/>
</dbReference>
<evidence type="ECO:0000256" key="1">
    <source>
        <dbReference type="SAM" id="MobiDB-lite"/>
    </source>
</evidence>
<dbReference type="PANTHER" id="PTHR21519:SF1">
    <property type="entry name" value="PDZ DOMAIN-CONTAINING PROTEIN 8"/>
    <property type="match status" value="1"/>
</dbReference>
<feature type="region of interest" description="Disordered" evidence="1">
    <location>
        <begin position="467"/>
        <end position="502"/>
    </location>
</feature>
<dbReference type="Pfam" id="PF00595">
    <property type="entry name" value="PDZ"/>
    <property type="match status" value="2"/>
</dbReference>
<dbReference type="InterPro" id="IPR039275">
    <property type="entry name" value="PDZD8"/>
</dbReference>
<dbReference type="SUPFAM" id="SSF50156">
    <property type="entry name" value="PDZ domain-like"/>
    <property type="match status" value="5"/>
</dbReference>
<gene>
    <name evidence="4" type="ORF">SEMRO_302_G112220.1</name>
</gene>
<keyword evidence="2" id="KW-0472">Membrane</keyword>
<dbReference type="AlphaFoldDB" id="A0A9N8DQN5"/>
<feature type="compositionally biased region" description="Polar residues" evidence="1">
    <location>
        <begin position="265"/>
        <end position="275"/>
    </location>
</feature>
<organism evidence="4 5">
    <name type="scientific">Seminavis robusta</name>
    <dbReference type="NCBI Taxonomy" id="568900"/>
    <lineage>
        <taxon>Eukaryota</taxon>
        <taxon>Sar</taxon>
        <taxon>Stramenopiles</taxon>
        <taxon>Ochrophyta</taxon>
        <taxon>Bacillariophyta</taxon>
        <taxon>Bacillariophyceae</taxon>
        <taxon>Bacillariophycidae</taxon>
        <taxon>Naviculales</taxon>
        <taxon>Naviculaceae</taxon>
        <taxon>Seminavis</taxon>
    </lineage>
</organism>
<feature type="compositionally biased region" description="Acidic residues" evidence="1">
    <location>
        <begin position="228"/>
        <end position="237"/>
    </location>
</feature>
<feature type="compositionally biased region" description="Low complexity" evidence="1">
    <location>
        <begin position="468"/>
        <end position="496"/>
    </location>
</feature>
<feature type="region of interest" description="Disordered" evidence="1">
    <location>
        <begin position="89"/>
        <end position="237"/>
    </location>
</feature>
<sequence length="917" mass="97500">MVVKVAVTKESRDDHVGVVLEEKQGSSGDTRIVVSSIGYHSLFANTRLRAGMEILSINDKSVQSASNATKLLQDAHDFVELVAIDPSASMAVGSDPAPIQRRRSTDPDSGGVSYGNQDATLIDSAAPPPIRPSSSHGRGSYKPDPDGETGQSIRESQKRRASHKSSSSHNKAPSSPRKQSNKSSRDPTMISSPPPSSPRKSTNSRRSSRDPTMIQAPVPAPPPPPPPQDDEESFEEETFLTTATPVDYNDQAYVSVPVVAASAVGNPTRSQNQPDGSVKVAATKPSQDAPVGIHLRQSGNEIVIDSISGHSIFQGSALRSGMVLLSINGCECAGMTPDFANILLQTSSADVNIVAKDNSSHRASSSNNNSSNGKIISVTATKASRDSRVGIAMRRKDGVGFCVDSIAPTSIFANTELQQGMKVLTINGVSIQQSMSSQQVLSLLVNAESKVTIVAEKADNNGAAAMRNSSTSNNHHGSNHNSVNNHHGNNVSVTVTKPTPSSRVGISIKRYDGIGFVVESIAPGSLFEPTELKKGMKVLSINGVPIQLSMQSEEVLVLLTSAPTNVTIVAERTNHRSSHNSSHMNTSSSSSPSSPHVTVSAMKPTPNSRVGVAMKRHEAIGFLVESISPGSLFAPTELKAGMKIISINGTTVETQMQSQQVLSLLTTAPSLVTIVAERVNSSNKPPPAMMVSVTAPSDLMEGYQFDAQMNGRNFKVTVPPGGVRAGQQFQVPAPTEADFQRFSKGAVNKPSANGTGAPVGQFRNDMCSCFETCPCPTLMGLCCMGILAGQVLQRLKLGPCGTPGDYENTCVIMTAIFVVFAVLTGILFASTSIGYYIYMVFNVYMIVALTCARKHMRERYNIPGAMCGDSCLDDCCCAYWCGCCTVIQMHRHTHDEKQYPYEISSKTGLAANAPEIV</sequence>
<keyword evidence="2" id="KW-0812">Transmembrane</keyword>
<dbReference type="EMBL" id="CAICTM010000301">
    <property type="protein sequence ID" value="CAB9507347.1"/>
    <property type="molecule type" value="Genomic_DNA"/>
</dbReference>
<evidence type="ECO:0000256" key="2">
    <source>
        <dbReference type="SAM" id="Phobius"/>
    </source>
</evidence>
<comment type="caution">
    <text evidence="4">The sequence shown here is derived from an EMBL/GenBank/DDBJ whole genome shotgun (WGS) entry which is preliminary data.</text>
</comment>
<keyword evidence="2" id="KW-1133">Transmembrane helix</keyword>
<dbReference type="GO" id="GO:0044233">
    <property type="term" value="C:mitochondria-associated endoplasmic reticulum membrane contact site"/>
    <property type="evidence" value="ECO:0007669"/>
    <property type="project" value="InterPro"/>
</dbReference>
<feature type="domain" description="PDZ" evidence="3">
    <location>
        <begin position="598"/>
        <end position="680"/>
    </location>
</feature>
<feature type="region of interest" description="Disordered" evidence="1">
    <location>
        <begin position="572"/>
        <end position="607"/>
    </location>
</feature>
<dbReference type="Pfam" id="PF04749">
    <property type="entry name" value="PLAC8"/>
    <property type="match status" value="1"/>
</dbReference>
<feature type="transmembrane region" description="Helical" evidence="2">
    <location>
        <begin position="809"/>
        <end position="829"/>
    </location>
</feature>
<accession>A0A9N8DQN5</accession>
<feature type="domain" description="PDZ" evidence="3">
    <location>
        <begin position="492"/>
        <end position="574"/>
    </location>
</feature>
<evidence type="ECO:0000259" key="3">
    <source>
        <dbReference type="PROSITE" id="PS50106"/>
    </source>
</evidence>
<feature type="compositionally biased region" description="Low complexity" evidence="1">
    <location>
        <begin position="579"/>
        <end position="600"/>
    </location>
</feature>
<dbReference type="InterPro" id="IPR036034">
    <property type="entry name" value="PDZ_sf"/>
</dbReference>
<evidence type="ECO:0000313" key="4">
    <source>
        <dbReference type="EMBL" id="CAB9507347.1"/>
    </source>
</evidence>
<dbReference type="InterPro" id="IPR001478">
    <property type="entry name" value="PDZ"/>
</dbReference>
<name>A0A9N8DQN5_9STRA</name>
<feature type="domain" description="PDZ" evidence="3">
    <location>
        <begin position="4"/>
        <end position="87"/>
    </location>
</feature>
<protein>
    <recommendedName>
        <fullName evidence="3">PDZ domain-containing protein</fullName>
    </recommendedName>
</protein>
<dbReference type="InterPro" id="IPR006461">
    <property type="entry name" value="PLAC_motif_containing"/>
</dbReference>
<dbReference type="OrthoDB" id="2187496at2759"/>
<evidence type="ECO:0000313" key="5">
    <source>
        <dbReference type="Proteomes" id="UP001153069"/>
    </source>
</evidence>
<feature type="compositionally biased region" description="Low complexity" evidence="1">
    <location>
        <begin position="164"/>
        <end position="176"/>
    </location>
</feature>
<feature type="region of interest" description="Disordered" evidence="1">
    <location>
        <begin position="265"/>
        <end position="285"/>
    </location>
</feature>
<feature type="domain" description="PDZ" evidence="3">
    <location>
        <begin position="377"/>
        <end position="459"/>
    </location>
</feature>
<dbReference type="PROSITE" id="PS50106">
    <property type="entry name" value="PDZ"/>
    <property type="match status" value="4"/>
</dbReference>
<dbReference type="SMART" id="SM00228">
    <property type="entry name" value="PDZ"/>
    <property type="match status" value="5"/>
</dbReference>
<dbReference type="Gene3D" id="2.30.42.10">
    <property type="match status" value="5"/>
</dbReference>
<dbReference type="Proteomes" id="UP001153069">
    <property type="component" value="Unassembled WGS sequence"/>
</dbReference>